<gene>
    <name evidence="1" type="ORF">COMA1_10347</name>
</gene>
<dbReference type="STRING" id="1742972.COMA1_10347"/>
<evidence type="ECO:0000313" key="1">
    <source>
        <dbReference type="EMBL" id="CUS31954.1"/>
    </source>
</evidence>
<reference evidence="1 2" key="1">
    <citation type="submission" date="2015-10" db="EMBL/GenBank/DDBJ databases">
        <authorList>
            <person name="Gilbert D.G."/>
        </authorList>
    </citation>
    <scope>NUCLEOTIDE SEQUENCE [LARGE SCALE GENOMIC DNA]</scope>
    <source>
        <strain evidence="1">COMA1</strain>
    </source>
</reference>
<sequence>MSSCESRKKEVRITEVDLRVIQLDSTNRSVGLHADPEGHLVSCRTMQ</sequence>
<protein>
    <submittedName>
        <fullName evidence="1">Uncharacterized protein</fullName>
    </submittedName>
</protein>
<dbReference type="AlphaFoldDB" id="A0A0S4LA09"/>
<proteinExistence type="predicted"/>
<dbReference type="Proteomes" id="UP000199032">
    <property type="component" value="Unassembled WGS sequence"/>
</dbReference>
<organism evidence="1 2">
    <name type="scientific">Candidatus Nitrospira nitrosa</name>
    <dbReference type="NCBI Taxonomy" id="1742972"/>
    <lineage>
        <taxon>Bacteria</taxon>
        <taxon>Pseudomonadati</taxon>
        <taxon>Nitrospirota</taxon>
        <taxon>Nitrospiria</taxon>
        <taxon>Nitrospirales</taxon>
        <taxon>Nitrospiraceae</taxon>
        <taxon>Nitrospira</taxon>
    </lineage>
</organism>
<accession>A0A0S4LA09</accession>
<name>A0A0S4LA09_9BACT</name>
<keyword evidence="2" id="KW-1185">Reference proteome</keyword>
<evidence type="ECO:0000313" key="2">
    <source>
        <dbReference type="Proteomes" id="UP000199032"/>
    </source>
</evidence>
<dbReference type="EMBL" id="CZQA01000001">
    <property type="protein sequence ID" value="CUS31954.1"/>
    <property type="molecule type" value="Genomic_DNA"/>
</dbReference>